<evidence type="ECO:0000256" key="14">
    <source>
        <dbReference type="ARBA" id="ARBA00081937"/>
    </source>
</evidence>
<evidence type="ECO:0000256" key="2">
    <source>
        <dbReference type="ARBA" id="ARBA00004514"/>
    </source>
</evidence>
<dbReference type="GO" id="GO:0005829">
    <property type="term" value="C:cytosol"/>
    <property type="evidence" value="ECO:0007669"/>
    <property type="project" value="UniProtKB-SubCell"/>
</dbReference>
<feature type="compositionally biased region" description="Basic residues" evidence="15">
    <location>
        <begin position="270"/>
        <end position="289"/>
    </location>
</feature>
<evidence type="ECO:0000256" key="10">
    <source>
        <dbReference type="ARBA" id="ARBA00047761"/>
    </source>
</evidence>
<dbReference type="EC" id="3.1.3.48" evidence="4"/>
<keyword evidence="19" id="KW-1185">Reference proteome</keyword>
<organism evidence="18 19">
    <name type="scientific">Lepeophtheirus salmonis</name>
    <name type="common">Salmon louse</name>
    <name type="synonym">Caligus salmonis</name>
    <dbReference type="NCBI Taxonomy" id="72036"/>
    <lineage>
        <taxon>Eukaryota</taxon>
        <taxon>Metazoa</taxon>
        <taxon>Ecdysozoa</taxon>
        <taxon>Arthropoda</taxon>
        <taxon>Crustacea</taxon>
        <taxon>Multicrustacea</taxon>
        <taxon>Hexanauplia</taxon>
        <taxon>Copepoda</taxon>
        <taxon>Siphonostomatoida</taxon>
        <taxon>Caligidae</taxon>
        <taxon>Lepeophtheirus</taxon>
    </lineage>
</organism>
<evidence type="ECO:0000259" key="16">
    <source>
        <dbReference type="PROSITE" id="PS50054"/>
    </source>
</evidence>
<accession>A0A7R8HC87</accession>
<feature type="compositionally biased region" description="Basic residues" evidence="15">
    <location>
        <begin position="353"/>
        <end position="364"/>
    </location>
</feature>
<gene>
    <name evidence="18" type="ORF">LSAA_13148</name>
</gene>
<dbReference type="PROSITE" id="PS00383">
    <property type="entry name" value="TYR_PHOSPHATASE_1"/>
    <property type="match status" value="1"/>
</dbReference>
<dbReference type="GO" id="GO:0004725">
    <property type="term" value="F:protein tyrosine phosphatase activity"/>
    <property type="evidence" value="ECO:0007669"/>
    <property type="project" value="UniProtKB-EC"/>
</dbReference>
<evidence type="ECO:0000256" key="15">
    <source>
        <dbReference type="SAM" id="MobiDB-lite"/>
    </source>
</evidence>
<keyword evidence="7 18" id="KW-0378">Hydrolase</keyword>
<feature type="region of interest" description="Disordered" evidence="15">
    <location>
        <begin position="348"/>
        <end position="497"/>
    </location>
</feature>
<evidence type="ECO:0000256" key="9">
    <source>
        <dbReference type="ARBA" id="ARBA00023242"/>
    </source>
</evidence>
<evidence type="ECO:0000256" key="5">
    <source>
        <dbReference type="ARBA" id="ARBA00013081"/>
    </source>
</evidence>
<dbReference type="OrthoDB" id="19045at2759"/>
<feature type="region of interest" description="Disordered" evidence="15">
    <location>
        <begin position="224"/>
        <end position="317"/>
    </location>
</feature>
<dbReference type="SMART" id="SM00195">
    <property type="entry name" value="DSPc"/>
    <property type="match status" value="1"/>
</dbReference>
<evidence type="ECO:0000256" key="8">
    <source>
        <dbReference type="ARBA" id="ARBA00022912"/>
    </source>
</evidence>
<proteinExistence type="inferred from homology"/>
<comment type="function">
    <text evidence="12">Protein phosphatase that mediates dephosphorylation of proteins phosphorylated on Tyr and Ser/Thr residues. In vitro, it can dephosphorylate p44-ERK1 (MAPK3) but not p54 SAPK-beta (MAPK10) in vitro. Able to enhance activation of JNK and p38 (MAPK14).</text>
</comment>
<feature type="region of interest" description="Disordered" evidence="15">
    <location>
        <begin position="1"/>
        <end position="20"/>
    </location>
</feature>
<evidence type="ECO:0000256" key="6">
    <source>
        <dbReference type="ARBA" id="ARBA00022490"/>
    </source>
</evidence>
<dbReference type="InterPro" id="IPR020422">
    <property type="entry name" value="TYR_PHOSPHATASE_DUAL_dom"/>
</dbReference>
<protein>
    <recommendedName>
        <fullName evidence="13">Dual specificity protein phosphatase 23</fullName>
        <ecNumber evidence="5">3.1.3.16</ecNumber>
        <ecNumber evidence="4">3.1.3.48</ecNumber>
    </recommendedName>
    <alternativeName>
        <fullName evidence="14">Low molecular mass dual specificity phosphatase 3</fullName>
    </alternativeName>
</protein>
<dbReference type="SUPFAM" id="SSF52799">
    <property type="entry name" value="(Phosphotyrosine protein) phosphatases II"/>
    <property type="match status" value="1"/>
</dbReference>
<evidence type="ECO:0000259" key="17">
    <source>
        <dbReference type="PROSITE" id="PS50056"/>
    </source>
</evidence>
<comment type="similarity">
    <text evidence="3">Belongs to the protein-tyrosine phosphatase family. Non-receptor class dual specificity subfamily.</text>
</comment>
<feature type="domain" description="Tyrosine specific protein phosphatases" evidence="17">
    <location>
        <begin position="106"/>
        <end position="171"/>
    </location>
</feature>
<dbReference type="EC" id="3.1.3.16" evidence="5"/>
<dbReference type="Pfam" id="PF22784">
    <property type="entry name" value="PTP-SAK"/>
    <property type="match status" value="1"/>
</dbReference>
<dbReference type="PROSITE" id="PS50054">
    <property type="entry name" value="TYR_PHOSPHATASE_DUAL"/>
    <property type="match status" value="1"/>
</dbReference>
<dbReference type="GO" id="GO:0004722">
    <property type="term" value="F:protein serine/threonine phosphatase activity"/>
    <property type="evidence" value="ECO:0007669"/>
    <property type="project" value="UniProtKB-EC"/>
</dbReference>
<evidence type="ECO:0000313" key="18">
    <source>
        <dbReference type="EMBL" id="CAF3003358.1"/>
    </source>
</evidence>
<dbReference type="AlphaFoldDB" id="A0A7R8HC87"/>
<comment type="catalytic activity">
    <reaction evidence="11">
        <text>O-phospho-L-threonyl-[protein] + H2O = L-threonyl-[protein] + phosphate</text>
        <dbReference type="Rhea" id="RHEA:47004"/>
        <dbReference type="Rhea" id="RHEA-COMP:11060"/>
        <dbReference type="Rhea" id="RHEA-COMP:11605"/>
        <dbReference type="ChEBI" id="CHEBI:15377"/>
        <dbReference type="ChEBI" id="CHEBI:30013"/>
        <dbReference type="ChEBI" id="CHEBI:43474"/>
        <dbReference type="ChEBI" id="CHEBI:61977"/>
        <dbReference type="EC" id="3.1.3.16"/>
    </reaction>
</comment>
<dbReference type="InterPro" id="IPR057023">
    <property type="entry name" value="PTP-SAK"/>
</dbReference>
<feature type="compositionally biased region" description="Basic and acidic residues" evidence="15">
    <location>
        <begin position="406"/>
        <end position="415"/>
    </location>
</feature>
<keyword evidence="9" id="KW-0539">Nucleus</keyword>
<evidence type="ECO:0000256" key="3">
    <source>
        <dbReference type="ARBA" id="ARBA00008601"/>
    </source>
</evidence>
<evidence type="ECO:0000256" key="12">
    <source>
        <dbReference type="ARBA" id="ARBA00053915"/>
    </source>
</evidence>
<name>A0A7R8HC87_LEPSM</name>
<evidence type="ECO:0000256" key="7">
    <source>
        <dbReference type="ARBA" id="ARBA00022801"/>
    </source>
</evidence>
<dbReference type="EMBL" id="HG994586">
    <property type="protein sequence ID" value="CAF3003358.1"/>
    <property type="molecule type" value="Genomic_DNA"/>
</dbReference>
<dbReference type="InterPro" id="IPR016130">
    <property type="entry name" value="Tyr_Pase_AS"/>
</dbReference>
<dbReference type="PANTHER" id="PTHR23339">
    <property type="entry name" value="TYROSINE SPECIFIC PROTEIN PHOSPHATASE AND DUAL SPECIFICITY PROTEIN PHOSPHATASE"/>
    <property type="match status" value="1"/>
</dbReference>
<feature type="compositionally biased region" description="Low complexity" evidence="15">
    <location>
        <begin position="416"/>
        <end position="486"/>
    </location>
</feature>
<dbReference type="SMART" id="SM00404">
    <property type="entry name" value="PTPc_motif"/>
    <property type="match status" value="1"/>
</dbReference>
<keyword evidence="6" id="KW-0963">Cytoplasm</keyword>
<evidence type="ECO:0000256" key="1">
    <source>
        <dbReference type="ARBA" id="ARBA00004123"/>
    </source>
</evidence>
<dbReference type="FunFam" id="3.90.190.10:FF:000063">
    <property type="entry name" value="Dual specificity phosphatase 23"/>
    <property type="match status" value="1"/>
</dbReference>
<evidence type="ECO:0000256" key="13">
    <source>
        <dbReference type="ARBA" id="ARBA00068789"/>
    </source>
</evidence>
<dbReference type="GO" id="GO:0005634">
    <property type="term" value="C:nucleus"/>
    <property type="evidence" value="ECO:0007669"/>
    <property type="project" value="UniProtKB-SubCell"/>
</dbReference>
<evidence type="ECO:0000256" key="11">
    <source>
        <dbReference type="ARBA" id="ARBA00048336"/>
    </source>
</evidence>
<comment type="subcellular location">
    <subcellularLocation>
        <location evidence="2">Cytoplasm</location>
        <location evidence="2">Cytosol</location>
    </subcellularLocation>
    <subcellularLocation>
        <location evidence="1">Nucleus</location>
    </subcellularLocation>
</comment>
<keyword evidence="8" id="KW-0904">Protein phosphatase</keyword>
<dbReference type="PROSITE" id="PS50056">
    <property type="entry name" value="TYR_PHOSPHATASE_2"/>
    <property type="match status" value="1"/>
</dbReference>
<dbReference type="InterPro" id="IPR029021">
    <property type="entry name" value="Prot-tyrosine_phosphatase-like"/>
</dbReference>
<evidence type="ECO:0000256" key="4">
    <source>
        <dbReference type="ARBA" id="ARBA00013064"/>
    </source>
</evidence>
<dbReference type="Gene3D" id="3.90.190.10">
    <property type="entry name" value="Protein tyrosine phosphatase superfamily"/>
    <property type="match status" value="1"/>
</dbReference>
<evidence type="ECO:0000313" key="19">
    <source>
        <dbReference type="Proteomes" id="UP000675881"/>
    </source>
</evidence>
<dbReference type="CDD" id="cd14504">
    <property type="entry name" value="DUSP23"/>
    <property type="match status" value="1"/>
</dbReference>
<dbReference type="InterPro" id="IPR050561">
    <property type="entry name" value="PTP"/>
</dbReference>
<comment type="catalytic activity">
    <reaction evidence="10">
        <text>O-phospho-L-seryl-[protein] + H2O = L-seryl-[protein] + phosphate</text>
        <dbReference type="Rhea" id="RHEA:20629"/>
        <dbReference type="Rhea" id="RHEA-COMP:9863"/>
        <dbReference type="Rhea" id="RHEA-COMP:11604"/>
        <dbReference type="ChEBI" id="CHEBI:15377"/>
        <dbReference type="ChEBI" id="CHEBI:29999"/>
        <dbReference type="ChEBI" id="CHEBI:43474"/>
        <dbReference type="ChEBI" id="CHEBI:83421"/>
        <dbReference type="EC" id="3.1.3.16"/>
    </reaction>
</comment>
<dbReference type="InterPro" id="IPR000387">
    <property type="entry name" value="Tyr_Pase_dom"/>
</dbReference>
<dbReference type="InterPro" id="IPR003595">
    <property type="entry name" value="Tyr_Pase_cat"/>
</dbReference>
<reference evidence="18" key="1">
    <citation type="submission" date="2021-02" db="EMBL/GenBank/DDBJ databases">
        <authorList>
            <person name="Bekaert M."/>
        </authorList>
    </citation>
    <scope>NUCLEOTIDE SEQUENCE</scope>
    <source>
        <strain evidence="18">IoA-00</strain>
    </source>
</reference>
<feature type="domain" description="Tyrosine-protein phosphatase" evidence="16">
    <location>
        <begin position="38"/>
        <end position="189"/>
    </location>
</feature>
<sequence length="649" mass="74696">MGPNRFKREKRESTPFNDEPIVREEVPPEWRDIEAPINFTWVAQDELAGMGWPKSRDQVRFCVEQGIDHLISLSPEKLPPSYAFPNLKWTLIPVEDFTGPTIADIKKFITIMDEARKEGEAIGVHCAEGRGRTGVLCACYLIYYHEMKPWDAIRIMRRQRPGSVERKTQEETVVRFWTLIQDYGKSKLEELEERDKELRRKQKLMSLNNSLTTCTTENPLLGHTAKFFGPNSDARSERRCQRAKSMPKFNQEEEEEVNFRQHMQSFFQSRQHRSHRHERRSRSQPHGKRSEKNQNSNRNERATTPGRSLVENLKPVHQRTRKLIEEPASNQNSNDLTKHFKDFMNSSSSINKQKARKPPRHPNKSVRGVDENDANIDNICIQEKPMRSQSSSKERKYIRGMTETETNTHRSDKETSCPPSRSSSRSESPSMSEDSCSSDSCSNSSSRCSSRRNSTCSSIQGSSSRSSSPYTSSSSSSEFSSSKKVPNSPPSFKPTYTVENISSTTYDYYTRIRSRAAANRTESKKTNGIFRRAQTELSDRPYTSAYSTRNYSSVLNNYDIDQKYLSNRNINSNSPYNSSSSRSITANSIVVDRALSSLRCGNSSNILNRRFRTDKTLEYPTPLVRDSWKRTNQRFNYSRFVSTSPETFV</sequence>
<dbReference type="Proteomes" id="UP000675881">
    <property type="component" value="Chromosome 7"/>
</dbReference>